<dbReference type="GO" id="GO:0016810">
    <property type="term" value="F:hydrolase activity, acting on carbon-nitrogen (but not peptide) bonds"/>
    <property type="evidence" value="ECO:0007669"/>
    <property type="project" value="InterPro"/>
</dbReference>
<keyword evidence="3" id="KW-1185">Reference proteome</keyword>
<evidence type="ECO:0000313" key="3">
    <source>
        <dbReference type="Proteomes" id="UP000275663"/>
    </source>
</evidence>
<feature type="domain" description="NodB homology" evidence="1">
    <location>
        <begin position="2"/>
        <end position="277"/>
    </location>
</feature>
<keyword evidence="2" id="KW-0624">Polysaccharide degradation</keyword>
<dbReference type="KEGG" id="upv:EJN92_17350"/>
<evidence type="ECO:0000313" key="2">
    <source>
        <dbReference type="EMBL" id="AZP13596.1"/>
    </source>
</evidence>
<dbReference type="Proteomes" id="UP000275663">
    <property type="component" value="Chromosome"/>
</dbReference>
<gene>
    <name evidence="2" type="ORF">EJN92_17350</name>
</gene>
<keyword evidence="2" id="KW-0326">Glycosidase</keyword>
<sequence>MPTIVLKIDVDTYRGTREGVPNLVRLLKHHHAGATFLFSLGKDHTGWALRRAFRPGFFQKVSRTSVVEHYGVKTLMYGVFLPAPDIGKDCVEEMRAVRRAGFECGIHTWDHVVWQDNVRKRGESWTQQQMQQAYSRFQEIFGTVPKTHGAAGWQMNEHAFSQLASFGMKYASDGRAMLNDNGSLANPAAGPYRLQIDGKVSSCIQMPTTLPTLDELLGREIDGTVINESNIAANILKLTAEPRNHVFTLHAELEGQKLAPIFDQLLRGWQEQGYQCISMADYYTSLQDQALPEHPLSWAELPGRSGELVALHA</sequence>
<reference evidence="2 3" key="1">
    <citation type="journal article" date="2011" name="Int. J. Syst. Evol. Microbiol.">
        <title>Description of Undibacterium oligocarboniphilum sp. nov., isolated from purified water, and Undibacterium pigrum strain CCUG 49012 as the type strain of Undibacterium parvum sp. nov., and emended descriptions of the genus Undibacterium and the species Undibacterium pigrum.</title>
        <authorList>
            <person name="Eder W."/>
            <person name="Wanner G."/>
            <person name="Ludwig W."/>
            <person name="Busse H.J."/>
            <person name="Ziemke-Kageler F."/>
            <person name="Lang E."/>
        </authorList>
    </citation>
    <scope>NUCLEOTIDE SEQUENCE [LARGE SCALE GENOMIC DNA]</scope>
    <source>
        <strain evidence="2 3">DSM 23061</strain>
    </source>
</reference>
<keyword evidence="2" id="KW-0858">Xylan degradation</keyword>
<dbReference type="AlphaFoldDB" id="A0A3Q9BT56"/>
<dbReference type="PROSITE" id="PS51677">
    <property type="entry name" value="NODB"/>
    <property type="match status" value="1"/>
</dbReference>
<proteinExistence type="predicted"/>
<keyword evidence="2" id="KW-0378">Hydrolase</keyword>
<dbReference type="InterPro" id="IPR011330">
    <property type="entry name" value="Glyco_hydro/deAcase_b/a-brl"/>
</dbReference>
<accession>A0A3Q9BT56</accession>
<dbReference type="OrthoDB" id="5589314at2"/>
<keyword evidence="2" id="KW-0119">Carbohydrate metabolism</keyword>
<evidence type="ECO:0000259" key="1">
    <source>
        <dbReference type="PROSITE" id="PS51677"/>
    </source>
</evidence>
<name>A0A3Q9BT56_9BURK</name>
<dbReference type="EMBL" id="CP034464">
    <property type="protein sequence ID" value="AZP13596.1"/>
    <property type="molecule type" value="Genomic_DNA"/>
</dbReference>
<dbReference type="Pfam" id="PF01522">
    <property type="entry name" value="Polysacc_deac_1"/>
    <property type="match status" value="1"/>
</dbReference>
<organism evidence="2 3">
    <name type="scientific">Undibacterium parvum</name>
    <dbReference type="NCBI Taxonomy" id="401471"/>
    <lineage>
        <taxon>Bacteria</taxon>
        <taxon>Pseudomonadati</taxon>
        <taxon>Pseudomonadota</taxon>
        <taxon>Betaproteobacteria</taxon>
        <taxon>Burkholderiales</taxon>
        <taxon>Oxalobacteraceae</taxon>
        <taxon>Undibacterium</taxon>
    </lineage>
</organism>
<dbReference type="SUPFAM" id="SSF88713">
    <property type="entry name" value="Glycoside hydrolase/deacetylase"/>
    <property type="match status" value="1"/>
</dbReference>
<dbReference type="RefSeq" id="WP_126128965.1">
    <property type="nucleotide sequence ID" value="NZ_CP034464.1"/>
</dbReference>
<dbReference type="Gene3D" id="3.20.20.370">
    <property type="entry name" value="Glycoside hydrolase/deacetylase"/>
    <property type="match status" value="1"/>
</dbReference>
<dbReference type="GO" id="GO:0016798">
    <property type="term" value="F:hydrolase activity, acting on glycosyl bonds"/>
    <property type="evidence" value="ECO:0007669"/>
    <property type="project" value="UniProtKB-KW"/>
</dbReference>
<protein>
    <submittedName>
        <fullName evidence="2">Xylanase</fullName>
    </submittedName>
</protein>
<dbReference type="InterPro" id="IPR002509">
    <property type="entry name" value="NODB_dom"/>
</dbReference>
<dbReference type="GO" id="GO:0045493">
    <property type="term" value="P:xylan catabolic process"/>
    <property type="evidence" value="ECO:0007669"/>
    <property type="project" value="UniProtKB-KW"/>
</dbReference>